<comment type="function">
    <text evidence="3">Component of the exocyst complex.</text>
</comment>
<keyword evidence="2 3" id="KW-0813">Transport</keyword>
<protein>
    <recommendedName>
        <fullName evidence="3">Exocyst subunit Exo70 family protein</fullName>
    </recommendedName>
</protein>
<dbReference type="InterPro" id="IPR046364">
    <property type="entry name" value="Exo70_C"/>
</dbReference>
<feature type="domain" description="Exocyst complex subunit Exo70 C-terminal" evidence="4">
    <location>
        <begin position="96"/>
        <end position="408"/>
    </location>
</feature>
<proteinExistence type="inferred from homology"/>
<sequence>MAATPAMIRPRSDRPIEAYEAPSRALLEEHTRVAMDVSSGIPVPTSAETITVDLGVLSSSHQGLVFRELIKIIMTIRQTHISITTLCMQQTSIDALFTSWADLAYQEFKLLTSITNATVAPHPDNLFVLLSMFKPLTDLFSLAKEKFLPVMKVLSLEDHAHSLATGFDSALLALGSTVRSTIEMVKAWISGYANTAIPDGGGVHEITRYVMMYIKLLSEHRVLLNIILFNVTLGTGDDASTTETPERIMADLMFRLESTLEKLSAGYHVAATRWLFLVNNMHFIQQQQTILDVFEDDSSVRRDNTDFYIYMYLDVSWAPVLSCLRNRVKMIPACFKPPSTRRFNTMFEKTYQAQRSWKVEDPLLRKHVRQAVTEKVIPAYRSFLEKQERKHAKLIEHTPEELEEMLSELFEG</sequence>
<gene>
    <name evidence="5" type="ORF">URODEC1_LOCUS96290</name>
</gene>
<dbReference type="InterPro" id="IPR016159">
    <property type="entry name" value="Cullin_repeat-like_dom_sf"/>
</dbReference>
<dbReference type="PANTHER" id="PTHR12542">
    <property type="entry name" value="EXOCYST COMPLEX PROTEIN EXO70"/>
    <property type="match status" value="1"/>
</dbReference>
<reference evidence="5" key="1">
    <citation type="submission" date="2024-10" db="EMBL/GenBank/DDBJ databases">
        <authorList>
            <person name="Ryan C."/>
        </authorList>
    </citation>
    <scope>NUCLEOTIDE SEQUENCE [LARGE SCALE GENOMIC DNA]</scope>
</reference>
<keyword evidence="6" id="KW-1185">Reference proteome</keyword>
<keyword evidence="3" id="KW-0268">Exocytosis</keyword>
<keyword evidence="3" id="KW-0653">Protein transport</keyword>
<dbReference type="Gene3D" id="1.20.1280.170">
    <property type="entry name" value="Exocyst complex component Exo70"/>
    <property type="match status" value="1"/>
</dbReference>
<name>A0ABC9EL90_9POAL</name>
<accession>A0ABC9EL90</accession>
<evidence type="ECO:0000256" key="2">
    <source>
        <dbReference type="ARBA" id="ARBA00022448"/>
    </source>
</evidence>
<evidence type="ECO:0000313" key="5">
    <source>
        <dbReference type="EMBL" id="CAL5058703.1"/>
    </source>
</evidence>
<evidence type="ECO:0000259" key="4">
    <source>
        <dbReference type="Pfam" id="PF03081"/>
    </source>
</evidence>
<dbReference type="PANTHER" id="PTHR12542:SF138">
    <property type="entry name" value="EXOCYST SUBUNIT EXO70 FAMILY PROTEIN"/>
    <property type="match status" value="1"/>
</dbReference>
<dbReference type="EMBL" id="OZ075114">
    <property type="protein sequence ID" value="CAL5058703.1"/>
    <property type="molecule type" value="Genomic_DNA"/>
</dbReference>
<comment type="similarity">
    <text evidence="1 3">Belongs to the EXO70 family.</text>
</comment>
<organism evidence="5 6">
    <name type="scientific">Urochloa decumbens</name>
    <dbReference type="NCBI Taxonomy" id="240449"/>
    <lineage>
        <taxon>Eukaryota</taxon>
        <taxon>Viridiplantae</taxon>
        <taxon>Streptophyta</taxon>
        <taxon>Embryophyta</taxon>
        <taxon>Tracheophyta</taxon>
        <taxon>Spermatophyta</taxon>
        <taxon>Magnoliopsida</taxon>
        <taxon>Liliopsida</taxon>
        <taxon>Poales</taxon>
        <taxon>Poaceae</taxon>
        <taxon>PACMAD clade</taxon>
        <taxon>Panicoideae</taxon>
        <taxon>Panicodae</taxon>
        <taxon>Paniceae</taxon>
        <taxon>Melinidinae</taxon>
        <taxon>Urochloa</taxon>
    </lineage>
</organism>
<dbReference type="InterPro" id="IPR004140">
    <property type="entry name" value="Exo70"/>
</dbReference>
<dbReference type="GO" id="GO:0015031">
    <property type="term" value="P:protein transport"/>
    <property type="evidence" value="ECO:0007669"/>
    <property type="project" value="UniProtKB-KW"/>
</dbReference>
<dbReference type="Proteomes" id="UP001497457">
    <property type="component" value="Chromosome 4rd"/>
</dbReference>
<dbReference type="Pfam" id="PF03081">
    <property type="entry name" value="Exo70_C"/>
    <property type="match status" value="1"/>
</dbReference>
<evidence type="ECO:0000313" key="6">
    <source>
        <dbReference type="Proteomes" id="UP001497457"/>
    </source>
</evidence>
<dbReference type="GO" id="GO:0006887">
    <property type="term" value="P:exocytosis"/>
    <property type="evidence" value="ECO:0007669"/>
    <property type="project" value="UniProtKB-KW"/>
</dbReference>
<dbReference type="SUPFAM" id="SSF74788">
    <property type="entry name" value="Cullin repeat-like"/>
    <property type="match status" value="1"/>
</dbReference>
<dbReference type="AlphaFoldDB" id="A0ABC9EL90"/>
<evidence type="ECO:0000256" key="1">
    <source>
        <dbReference type="ARBA" id="ARBA00006756"/>
    </source>
</evidence>
<evidence type="ECO:0000256" key="3">
    <source>
        <dbReference type="RuleBase" id="RU365026"/>
    </source>
</evidence>